<feature type="signal peptide" evidence="1">
    <location>
        <begin position="1"/>
        <end position="25"/>
    </location>
</feature>
<feature type="chain" id="PRO_5045134416" evidence="1">
    <location>
        <begin position="26"/>
        <end position="208"/>
    </location>
</feature>
<name>A0ABU0G5M1_9HYPH</name>
<keyword evidence="3" id="KW-1185">Reference proteome</keyword>
<dbReference type="RefSeq" id="WP_307371538.1">
    <property type="nucleotide sequence ID" value="NZ_JAUSUW010000004.1"/>
</dbReference>
<proteinExistence type="predicted"/>
<dbReference type="Proteomes" id="UP001238496">
    <property type="component" value="Unassembled WGS sequence"/>
</dbReference>
<evidence type="ECO:0000313" key="3">
    <source>
        <dbReference type="Proteomes" id="UP001238496"/>
    </source>
</evidence>
<organism evidence="2 3">
    <name type="scientific">Peteryoungia aggregata LMG 23059</name>
    <dbReference type="NCBI Taxonomy" id="1368425"/>
    <lineage>
        <taxon>Bacteria</taxon>
        <taxon>Pseudomonadati</taxon>
        <taxon>Pseudomonadota</taxon>
        <taxon>Alphaproteobacteria</taxon>
        <taxon>Hyphomicrobiales</taxon>
        <taxon>Rhizobiaceae</taxon>
        <taxon>Peteryoungia</taxon>
    </lineage>
</organism>
<comment type="caution">
    <text evidence="2">The sequence shown here is derived from an EMBL/GenBank/DDBJ whole genome shotgun (WGS) entry which is preliminary data.</text>
</comment>
<accession>A0ABU0G5M1</accession>
<protein>
    <submittedName>
        <fullName evidence="2">Uncharacterized protein</fullName>
    </submittedName>
</protein>
<evidence type="ECO:0000256" key="1">
    <source>
        <dbReference type="SAM" id="SignalP"/>
    </source>
</evidence>
<sequence>MQATTPVRIAVLMAAKITLAAPAQANDSAYTNLDLDNCQTIEADAMGASMLCKGFKGLAVHFKEGDLRQSVLFGPVDRELRDAGFESFSAFNRVNDKIEWRLDDSGKPFAAILRWFIENPGPDGSPGPESTGQVLVVSRIATPDYPGSCFVGMVDAKATANANIVARQVADKVAAGFDCGMQPPLWYGNRGQLTSERTFSWPEGYVVD</sequence>
<dbReference type="EMBL" id="JAUSUW010000004">
    <property type="protein sequence ID" value="MDQ0420649.1"/>
    <property type="molecule type" value="Genomic_DNA"/>
</dbReference>
<evidence type="ECO:0000313" key="2">
    <source>
        <dbReference type="EMBL" id="MDQ0420649.1"/>
    </source>
</evidence>
<gene>
    <name evidence="2" type="ORF">J2045_001673</name>
</gene>
<reference evidence="2 3" key="1">
    <citation type="submission" date="2023-07" db="EMBL/GenBank/DDBJ databases">
        <title>Genomic Encyclopedia of Type Strains, Phase IV (KMG-IV): sequencing the most valuable type-strain genomes for metagenomic binning, comparative biology and taxonomic classification.</title>
        <authorList>
            <person name="Goeker M."/>
        </authorList>
    </citation>
    <scope>NUCLEOTIDE SEQUENCE [LARGE SCALE GENOMIC DNA]</scope>
    <source>
        <strain evidence="2 3">DSM 1111</strain>
    </source>
</reference>
<keyword evidence="1" id="KW-0732">Signal</keyword>